<keyword evidence="4" id="KW-1185">Reference proteome</keyword>
<evidence type="ECO:0000256" key="1">
    <source>
        <dbReference type="SAM" id="MobiDB-lite"/>
    </source>
</evidence>
<keyword evidence="2" id="KW-0732">Signal</keyword>
<name>A0A4Z2BPY2_9TELE</name>
<protein>
    <recommendedName>
        <fullName evidence="5">Secreted protein</fullName>
    </recommendedName>
</protein>
<evidence type="ECO:0000313" key="3">
    <source>
        <dbReference type="EMBL" id="TNM94341.1"/>
    </source>
</evidence>
<proteinExistence type="predicted"/>
<evidence type="ECO:0000256" key="2">
    <source>
        <dbReference type="SAM" id="SignalP"/>
    </source>
</evidence>
<feature type="chain" id="PRO_5021426316" description="Secreted protein" evidence="2">
    <location>
        <begin position="20"/>
        <end position="128"/>
    </location>
</feature>
<evidence type="ECO:0000313" key="4">
    <source>
        <dbReference type="Proteomes" id="UP000516260"/>
    </source>
</evidence>
<evidence type="ECO:0008006" key="5">
    <source>
        <dbReference type="Google" id="ProtNLM"/>
    </source>
</evidence>
<accession>A0A4Z2BPY2</accession>
<feature type="signal peptide" evidence="2">
    <location>
        <begin position="1"/>
        <end position="19"/>
    </location>
</feature>
<sequence>MKFSLMLMFLLCGTVTVRGLASSDDDDEAARSRPERGLKIIDLLRKDTTTKSPNGSGIKDNGFNLEDALGPEPVNPEPPKRGGFGLNEEDALNPGCQSNMIQKLGEVIKNQHQQIDMLTKVLARVYKN</sequence>
<dbReference type="EMBL" id="SWLE01000012">
    <property type="protein sequence ID" value="TNM94341.1"/>
    <property type="molecule type" value="Genomic_DNA"/>
</dbReference>
<reference evidence="3 4" key="1">
    <citation type="submission" date="2019-04" db="EMBL/GenBank/DDBJ databases">
        <title>The sequence and de novo assembly of Takifugu bimaculatus genome using PacBio and Hi-C technologies.</title>
        <authorList>
            <person name="Xu P."/>
            <person name="Liu B."/>
            <person name="Zhou Z."/>
        </authorList>
    </citation>
    <scope>NUCLEOTIDE SEQUENCE [LARGE SCALE GENOMIC DNA]</scope>
    <source>
        <strain evidence="3">TB-2018</strain>
        <tissue evidence="3">Muscle</tissue>
    </source>
</reference>
<organism evidence="3 4">
    <name type="scientific">Takifugu bimaculatus</name>
    <dbReference type="NCBI Taxonomy" id="433685"/>
    <lineage>
        <taxon>Eukaryota</taxon>
        <taxon>Metazoa</taxon>
        <taxon>Chordata</taxon>
        <taxon>Craniata</taxon>
        <taxon>Vertebrata</taxon>
        <taxon>Euteleostomi</taxon>
        <taxon>Actinopterygii</taxon>
        <taxon>Neopterygii</taxon>
        <taxon>Teleostei</taxon>
        <taxon>Neoteleostei</taxon>
        <taxon>Acanthomorphata</taxon>
        <taxon>Eupercaria</taxon>
        <taxon>Tetraodontiformes</taxon>
        <taxon>Tetradontoidea</taxon>
        <taxon>Tetraodontidae</taxon>
        <taxon>Takifugu</taxon>
    </lineage>
</organism>
<dbReference type="Proteomes" id="UP000516260">
    <property type="component" value="Chromosome 2"/>
</dbReference>
<feature type="region of interest" description="Disordered" evidence="1">
    <location>
        <begin position="47"/>
        <end position="89"/>
    </location>
</feature>
<comment type="caution">
    <text evidence="3">The sequence shown here is derived from an EMBL/GenBank/DDBJ whole genome shotgun (WGS) entry which is preliminary data.</text>
</comment>
<dbReference type="AlphaFoldDB" id="A0A4Z2BPY2"/>
<gene>
    <name evidence="3" type="ORF">fugu_002517</name>
</gene>